<dbReference type="SUPFAM" id="SSF53686">
    <property type="entry name" value="Tryptophan synthase beta subunit-like PLP-dependent enzymes"/>
    <property type="match status" value="1"/>
</dbReference>
<dbReference type="InterPro" id="IPR036052">
    <property type="entry name" value="TrpB-like_PALP_sf"/>
</dbReference>
<protein>
    <recommendedName>
        <fullName evidence="4">Tryptophan synthase beta chain-like PALP domain-containing protein</fullName>
    </recommendedName>
</protein>
<dbReference type="AlphaFoldDB" id="A0A7R9UPF4"/>
<accession>A0A7R9UPF4</accession>
<evidence type="ECO:0000259" key="4">
    <source>
        <dbReference type="Pfam" id="PF00291"/>
    </source>
</evidence>
<keyword evidence="3" id="KW-0663">Pyridoxal phosphate</keyword>
<sequence length="436" mass="44446">MSASQQQPGAGAVRAPASKVGLYAETSHAALRLSFATTDDDLARAIASHAGERVQRALDAIPRRRYVKQATPIERLDNLSALLGGAEMFVKRDDLLPLAGGGSKTRKLEYLVQAAIDAGADTLVTCGAVQSNHCRLTASAAARERLGCHLILEERVAGSYDPAAGGNNYTFGLLGATTAVVPAGGVPEEEARAMATLRAAGKRPFWIAGGGSTELGSLGYARAALEVVAHAREHGPFDAIVLCSGSGGTHAGMLAGLRAAGDRTPVVGISTRAAAPAQAAKILALARDTVSKLGLGGAGAGAVVGERDVVVLDEFVGPGYSLPTAEMAEAIELFAREESIFLDPVYTGKAAAGLIDLVRSGELGAGKRVLFLHTGGAPSLFHYQTRAPSPARAPEATTAREVRAATVTAAAAVAARHATDATALRLALGLGAGAPK</sequence>
<comment type="cofactor">
    <cofactor evidence="1">
        <name>pyridoxal 5'-phosphate</name>
        <dbReference type="ChEBI" id="CHEBI:597326"/>
    </cofactor>
</comment>
<reference evidence="5" key="1">
    <citation type="submission" date="2021-01" db="EMBL/GenBank/DDBJ databases">
        <authorList>
            <person name="Corre E."/>
            <person name="Pelletier E."/>
            <person name="Niang G."/>
            <person name="Scheremetjew M."/>
            <person name="Finn R."/>
            <person name="Kale V."/>
            <person name="Holt S."/>
            <person name="Cochrane G."/>
            <person name="Meng A."/>
            <person name="Brown T."/>
            <person name="Cohen L."/>
        </authorList>
    </citation>
    <scope>NUCLEOTIDE SEQUENCE</scope>
    <source>
        <strain evidence="5">RCC1537</strain>
    </source>
</reference>
<feature type="domain" description="Tryptophan synthase beta chain-like PALP" evidence="4">
    <location>
        <begin position="70"/>
        <end position="375"/>
    </location>
</feature>
<evidence type="ECO:0000256" key="1">
    <source>
        <dbReference type="ARBA" id="ARBA00001933"/>
    </source>
</evidence>
<dbReference type="Gene3D" id="3.40.50.1100">
    <property type="match status" value="2"/>
</dbReference>
<name>A0A7R9UPF4_DIALT</name>
<evidence type="ECO:0000313" key="5">
    <source>
        <dbReference type="EMBL" id="CAD8271540.1"/>
    </source>
</evidence>
<dbReference type="InterPro" id="IPR001926">
    <property type="entry name" value="TrpB-like_PALP"/>
</dbReference>
<dbReference type="InterPro" id="IPR027278">
    <property type="entry name" value="ACCD_DCysDesulf"/>
</dbReference>
<proteinExistence type="inferred from homology"/>
<dbReference type="EMBL" id="HBEB01009077">
    <property type="protein sequence ID" value="CAD8271540.1"/>
    <property type="molecule type" value="Transcribed_RNA"/>
</dbReference>
<evidence type="ECO:0000256" key="3">
    <source>
        <dbReference type="ARBA" id="ARBA00022898"/>
    </source>
</evidence>
<dbReference type="PANTHER" id="PTHR43780:SF2">
    <property type="entry name" value="1-AMINOCYCLOPROPANE-1-CARBOXYLATE DEAMINASE-RELATED"/>
    <property type="match status" value="1"/>
</dbReference>
<dbReference type="PANTHER" id="PTHR43780">
    <property type="entry name" value="1-AMINOCYCLOPROPANE-1-CARBOXYLATE DEAMINASE-RELATED"/>
    <property type="match status" value="1"/>
</dbReference>
<dbReference type="GO" id="GO:0019148">
    <property type="term" value="F:D-cysteine desulfhydrase activity"/>
    <property type="evidence" value="ECO:0007669"/>
    <property type="project" value="TreeGrafter"/>
</dbReference>
<comment type="similarity">
    <text evidence="2">Belongs to the ACC deaminase/D-cysteine desulfhydrase family.</text>
</comment>
<organism evidence="5">
    <name type="scientific">Diacronema lutheri</name>
    <name type="common">Unicellular marine alga</name>
    <name type="synonym">Monochrysis lutheri</name>
    <dbReference type="NCBI Taxonomy" id="2081491"/>
    <lineage>
        <taxon>Eukaryota</taxon>
        <taxon>Haptista</taxon>
        <taxon>Haptophyta</taxon>
        <taxon>Pavlovophyceae</taxon>
        <taxon>Pavlovales</taxon>
        <taxon>Pavlovaceae</taxon>
        <taxon>Diacronema</taxon>
    </lineage>
</organism>
<evidence type="ECO:0000256" key="2">
    <source>
        <dbReference type="ARBA" id="ARBA00008639"/>
    </source>
</evidence>
<dbReference type="Pfam" id="PF00291">
    <property type="entry name" value="PALP"/>
    <property type="match status" value="1"/>
</dbReference>
<gene>
    <name evidence="5" type="ORF">PLUT1463_LOCUS5854</name>
</gene>